<dbReference type="AlphaFoldDB" id="A0A1R2CNR0"/>
<comment type="caution">
    <text evidence="2">The sequence shown here is derived from an EMBL/GenBank/DDBJ whole genome shotgun (WGS) entry which is preliminary data.</text>
</comment>
<gene>
    <name evidence="2" type="ORF">SteCoe_6925</name>
</gene>
<evidence type="ECO:0000313" key="3">
    <source>
        <dbReference type="Proteomes" id="UP000187209"/>
    </source>
</evidence>
<evidence type="ECO:0000313" key="2">
    <source>
        <dbReference type="EMBL" id="OMJ90648.1"/>
    </source>
</evidence>
<name>A0A1R2CNR0_9CILI</name>
<protein>
    <submittedName>
        <fullName evidence="2">Uncharacterized protein</fullName>
    </submittedName>
</protein>
<organism evidence="2 3">
    <name type="scientific">Stentor coeruleus</name>
    <dbReference type="NCBI Taxonomy" id="5963"/>
    <lineage>
        <taxon>Eukaryota</taxon>
        <taxon>Sar</taxon>
        <taxon>Alveolata</taxon>
        <taxon>Ciliophora</taxon>
        <taxon>Postciliodesmatophora</taxon>
        <taxon>Heterotrichea</taxon>
        <taxon>Heterotrichida</taxon>
        <taxon>Stentoridae</taxon>
        <taxon>Stentor</taxon>
    </lineage>
</organism>
<feature type="coiled-coil region" evidence="1">
    <location>
        <begin position="191"/>
        <end position="244"/>
    </location>
</feature>
<evidence type="ECO:0000256" key="1">
    <source>
        <dbReference type="SAM" id="Coils"/>
    </source>
</evidence>
<accession>A0A1R2CNR0</accession>
<keyword evidence="1" id="KW-0175">Coiled coil</keyword>
<reference evidence="2 3" key="1">
    <citation type="submission" date="2016-11" db="EMBL/GenBank/DDBJ databases">
        <title>The macronuclear genome of Stentor coeruleus: a giant cell with tiny introns.</title>
        <authorList>
            <person name="Slabodnick M."/>
            <person name="Ruby J.G."/>
            <person name="Reiff S.B."/>
            <person name="Swart E.C."/>
            <person name="Gosai S."/>
            <person name="Prabakaran S."/>
            <person name="Witkowska E."/>
            <person name="Larue G.E."/>
            <person name="Fisher S."/>
            <person name="Freeman R.M."/>
            <person name="Gunawardena J."/>
            <person name="Chu W."/>
            <person name="Stover N.A."/>
            <person name="Gregory B.D."/>
            <person name="Nowacki M."/>
            <person name="Derisi J."/>
            <person name="Roy S.W."/>
            <person name="Marshall W.F."/>
            <person name="Sood P."/>
        </authorList>
    </citation>
    <scope>NUCLEOTIDE SEQUENCE [LARGE SCALE GENOMIC DNA]</scope>
    <source>
        <strain evidence="2">WM001</strain>
    </source>
</reference>
<proteinExistence type="predicted"/>
<feature type="coiled-coil region" evidence="1">
    <location>
        <begin position="118"/>
        <end position="145"/>
    </location>
</feature>
<keyword evidence="3" id="KW-1185">Reference proteome</keyword>
<sequence>MESESIFNIPNALKTSIKLRNYKSPETSPKVYISRPIRKATNSCTEMDLNFKRKKKSRNSADLTIFPEEFLFEQPLLIKTEEIRKVRYHEKSNTAKISFNFTNKKNQKNYLTAFDKQKECLFKNMERQKERVKHMQEMLKNTQTNYEIGTLDSKIKEKTLENRFLAETIKNLSLSTEVITKDTTEDILSKVSTIEIDIASLQKDMEKLQKKYNLSAKKTQLSNLQDIENQNETFKKQIFQIKNEVGKYFAKPDELIEVKKKQSIINDKYTSGLVENTNLQQELIKLRKANFVRSSYGKKDSLIDLACLLADVSKLACIAKAYCEKNSIDIKILFKQENLCRCSTSQEYLEKIKKQLEGLRMSSTDIYAEQCGSSCYTQ</sequence>
<dbReference type="Proteomes" id="UP000187209">
    <property type="component" value="Unassembled WGS sequence"/>
</dbReference>
<dbReference type="EMBL" id="MPUH01000098">
    <property type="protein sequence ID" value="OMJ90648.1"/>
    <property type="molecule type" value="Genomic_DNA"/>
</dbReference>